<name>A0A1V0S8Y6_9VIRU</name>
<organism evidence="6">
    <name type="scientific">Catovirus CTV1</name>
    <dbReference type="NCBI Taxonomy" id="1977631"/>
    <lineage>
        <taxon>Viruses</taxon>
        <taxon>Varidnaviria</taxon>
        <taxon>Bamfordvirae</taxon>
        <taxon>Nucleocytoviricota</taxon>
        <taxon>Megaviricetes</taxon>
        <taxon>Imitervirales</taxon>
        <taxon>Mimiviridae</taxon>
        <taxon>Klosneuvirinae</taxon>
        <taxon>Catovirus</taxon>
    </lineage>
</organism>
<comment type="similarity">
    <text evidence="2">Belongs to the band 7/mec-2 family. Flotillin subfamily.</text>
</comment>
<dbReference type="PANTHER" id="PTHR13806">
    <property type="entry name" value="FLOTILLIN-RELATED"/>
    <property type="match status" value="1"/>
</dbReference>
<accession>A0A1V0S8Y6</accession>
<protein>
    <recommendedName>
        <fullName evidence="5">Band 7 domain-containing protein</fullName>
    </recommendedName>
</protein>
<feature type="domain" description="Band 7" evidence="5">
    <location>
        <begin position="20"/>
        <end position="230"/>
    </location>
</feature>
<evidence type="ECO:0000256" key="3">
    <source>
        <dbReference type="ARBA" id="ARBA00022475"/>
    </source>
</evidence>
<evidence type="ECO:0000256" key="1">
    <source>
        <dbReference type="ARBA" id="ARBA00004236"/>
    </source>
</evidence>
<dbReference type="InterPro" id="IPR001107">
    <property type="entry name" value="Band_7"/>
</dbReference>
<keyword evidence="3" id="KW-1003">Cell membrane</keyword>
<evidence type="ECO:0000256" key="4">
    <source>
        <dbReference type="ARBA" id="ARBA00023136"/>
    </source>
</evidence>
<reference evidence="6" key="1">
    <citation type="journal article" date="2017" name="Science">
        <title>Giant viruses with an expanded complement of translation system components.</title>
        <authorList>
            <person name="Schulz F."/>
            <person name="Yutin N."/>
            <person name="Ivanova N.N."/>
            <person name="Ortega D.R."/>
            <person name="Lee T.K."/>
            <person name="Vierheilig J."/>
            <person name="Daims H."/>
            <person name="Horn M."/>
            <person name="Wagner M."/>
            <person name="Jensen G.J."/>
            <person name="Kyrpides N.C."/>
            <person name="Koonin E.V."/>
            <person name="Woyke T."/>
        </authorList>
    </citation>
    <scope>NUCLEOTIDE SEQUENCE</scope>
    <source>
        <strain evidence="6">CTV1</strain>
    </source>
</reference>
<dbReference type="InterPro" id="IPR027705">
    <property type="entry name" value="Flotillin_fam"/>
</dbReference>
<dbReference type="InterPro" id="IPR036013">
    <property type="entry name" value="Band_7/SPFH_dom_sf"/>
</dbReference>
<dbReference type="GO" id="GO:0005886">
    <property type="term" value="C:plasma membrane"/>
    <property type="evidence" value="ECO:0007669"/>
    <property type="project" value="UniProtKB-SubCell"/>
</dbReference>
<dbReference type="Gene3D" id="3.30.479.30">
    <property type="entry name" value="Band 7 domain"/>
    <property type="match status" value="1"/>
</dbReference>
<dbReference type="EMBL" id="KY684083">
    <property type="protein sequence ID" value="ARF08161.1"/>
    <property type="molecule type" value="Genomic_DNA"/>
</dbReference>
<dbReference type="SUPFAM" id="SSF117892">
    <property type="entry name" value="Band 7/SPFH domain"/>
    <property type="match status" value="1"/>
</dbReference>
<evidence type="ECO:0000313" key="6">
    <source>
        <dbReference type="EMBL" id="ARF08161.1"/>
    </source>
</evidence>
<keyword evidence="4" id="KW-0472">Membrane</keyword>
<evidence type="ECO:0000259" key="5">
    <source>
        <dbReference type="Pfam" id="PF01145"/>
    </source>
</evidence>
<evidence type="ECO:0000256" key="2">
    <source>
        <dbReference type="ARBA" id="ARBA00007161"/>
    </source>
</evidence>
<dbReference type="PANTHER" id="PTHR13806:SF31">
    <property type="entry name" value="FLOTILLIN-LIKE PROTEIN 1-RELATED"/>
    <property type="match status" value="1"/>
</dbReference>
<sequence length="476" mass="53851">MSASLLELLSVSYYASDPSYVLALTGAFIKDIKIVKSGFKLMFQNATLIDLTPSNYEFKLHAMTKEKLEFVLPGVFTIGINILTAESTRNKLKPDVGLCDSLESTEVLIHSKMSPKEIEEFNMNNIKKYTRLLAKQQNNKNSIITGIIEGETRALAAALSMEDLFNNRQVFKNNVIRAIDIELERFGLKVFNANIKELQDSNGSDYFSTIRKKIISDTVNQAKIDVANAELRGEVESAQKDKDKEVKVAAYNAEKNRLKNDLQEEIVKSNSKLAVMKYEQELIVKNAENISNYEAQKRLLELEKINNKIRVDNEIEKIRSEKMAQAVVDNEIIIRDAEARYAASIKTADANLYRIQKEAEAALYLKEKEIEGIKNMYDNEADGIKKLLAAFNNDNNALMSYLMMRNNQIVDIAKINSESVRDLKPNITVWNTGNTSEDVFSPIRNVMQTIPPMFDTIQKQTGIKILPNLVDVPAKN</sequence>
<dbReference type="Pfam" id="PF01145">
    <property type="entry name" value="Band_7"/>
    <property type="match status" value="1"/>
</dbReference>
<proteinExistence type="inferred from homology"/>
<gene>
    <name evidence="6" type="ORF">Catovirus_1_211</name>
</gene>
<comment type="subcellular location">
    <subcellularLocation>
        <location evidence="1">Cell membrane</location>
    </subcellularLocation>
</comment>